<organism evidence="1 2">
    <name type="scientific">Brassica cretica</name>
    <name type="common">Mustard</name>
    <dbReference type="NCBI Taxonomy" id="69181"/>
    <lineage>
        <taxon>Eukaryota</taxon>
        <taxon>Viridiplantae</taxon>
        <taxon>Streptophyta</taxon>
        <taxon>Embryophyta</taxon>
        <taxon>Tracheophyta</taxon>
        <taxon>Spermatophyta</taxon>
        <taxon>Magnoliopsida</taxon>
        <taxon>eudicotyledons</taxon>
        <taxon>Gunneridae</taxon>
        <taxon>Pentapetalae</taxon>
        <taxon>rosids</taxon>
        <taxon>malvids</taxon>
        <taxon>Brassicales</taxon>
        <taxon>Brassicaceae</taxon>
        <taxon>Brassiceae</taxon>
        <taxon>Brassica</taxon>
    </lineage>
</organism>
<dbReference type="EMBL" id="QGKX02000088">
    <property type="protein sequence ID" value="KAF3588514.1"/>
    <property type="molecule type" value="Genomic_DNA"/>
</dbReference>
<sequence>MFYLLLLGDTQGLTCFWDERPCWRVPPSSTGFYDDSAYIGRIASLAVCLTSPLNPMSGATLRVRVLSSSPRSWYAVWKIMLLELPLSTSILFTKQFATSHSSTGATRFGGLLPGQVSPSCVCEAPFAPDPSDIPSEEVSLKYSFPTCLASKCDFEGLRGRPCRAVDIGSPRIPRVLGMIQGPPSLERPPITSYTGRIASPAVCLNSPLNLMRGVTLRVRVLSSSPRSWYAVWKIMLLELPLSTIILFTKQFATVREITRSSWWGARIFSCSLAVKLISSVPRSRRFVGSFPDHA</sequence>
<evidence type="ECO:0000313" key="2">
    <source>
        <dbReference type="Proteomes" id="UP000712600"/>
    </source>
</evidence>
<reference evidence="1" key="1">
    <citation type="submission" date="2019-12" db="EMBL/GenBank/DDBJ databases">
        <title>Genome sequencing and annotation of Brassica cretica.</title>
        <authorList>
            <person name="Studholme D.J."/>
            <person name="Sarris P."/>
        </authorList>
    </citation>
    <scope>NUCLEOTIDE SEQUENCE</scope>
    <source>
        <strain evidence="1">PFS-109/04</strain>
        <tissue evidence="1">Leaf</tissue>
    </source>
</reference>
<dbReference type="Proteomes" id="UP000712600">
    <property type="component" value="Unassembled WGS sequence"/>
</dbReference>
<name>A0A8S9S9F2_BRACR</name>
<comment type="caution">
    <text evidence="1">The sequence shown here is derived from an EMBL/GenBank/DDBJ whole genome shotgun (WGS) entry which is preliminary data.</text>
</comment>
<dbReference type="AlphaFoldDB" id="A0A8S9S9F2"/>
<proteinExistence type="predicted"/>
<accession>A0A8S9S9F2</accession>
<gene>
    <name evidence="1" type="ORF">F2Q69_00031258</name>
</gene>
<protein>
    <submittedName>
        <fullName evidence="1">Uncharacterized protein</fullName>
    </submittedName>
</protein>
<evidence type="ECO:0000313" key="1">
    <source>
        <dbReference type="EMBL" id="KAF3588514.1"/>
    </source>
</evidence>